<dbReference type="GeneID" id="41978479"/>
<dbReference type="GO" id="GO:0005634">
    <property type="term" value="C:nucleus"/>
    <property type="evidence" value="ECO:0007669"/>
    <property type="project" value="TreeGrafter"/>
</dbReference>
<dbReference type="PANTHER" id="PTHR47424:SF9">
    <property type="entry name" value="TAH-2"/>
    <property type="match status" value="1"/>
</dbReference>
<dbReference type="CDD" id="cd12148">
    <property type="entry name" value="fungal_TF_MHR"/>
    <property type="match status" value="1"/>
</dbReference>
<keyword evidence="6" id="KW-1133">Transmembrane helix</keyword>
<evidence type="ECO:0000259" key="7">
    <source>
        <dbReference type="PROSITE" id="PS50048"/>
    </source>
</evidence>
<name>A0A507ALM4_9PEZI</name>
<dbReference type="EMBL" id="SKBQ01000096">
    <property type="protein sequence ID" value="TPX07044.1"/>
    <property type="molecule type" value="Genomic_DNA"/>
</dbReference>
<evidence type="ECO:0000256" key="5">
    <source>
        <dbReference type="SAM" id="MobiDB-lite"/>
    </source>
</evidence>
<evidence type="ECO:0000256" key="1">
    <source>
        <dbReference type="ARBA" id="ARBA00022723"/>
    </source>
</evidence>
<evidence type="ECO:0000313" key="8">
    <source>
        <dbReference type="EMBL" id="TPX07044.1"/>
    </source>
</evidence>
<dbReference type="Gene3D" id="4.10.240.10">
    <property type="entry name" value="Zn(2)-C6 fungal-type DNA-binding domain"/>
    <property type="match status" value="1"/>
</dbReference>
<reference evidence="8 9" key="1">
    <citation type="submission" date="2019-06" db="EMBL/GenBank/DDBJ databases">
        <title>Draft genome sequence of the filamentous fungus Phialemoniopsis curvata isolated from diesel fuel.</title>
        <authorList>
            <person name="Varaljay V.A."/>
            <person name="Lyon W.J."/>
            <person name="Crouch A.L."/>
            <person name="Drake C.E."/>
            <person name="Hollomon J.M."/>
            <person name="Nadeau L.J."/>
            <person name="Nunn H.S."/>
            <person name="Stevenson B.S."/>
            <person name="Bojanowski C.L."/>
            <person name="Crookes-Goodson W.J."/>
        </authorList>
    </citation>
    <scope>NUCLEOTIDE SEQUENCE [LARGE SCALE GENOMIC DNA]</scope>
    <source>
        <strain evidence="8 9">D216</strain>
    </source>
</reference>
<dbReference type="InterPro" id="IPR036864">
    <property type="entry name" value="Zn2-C6_fun-type_DNA-bd_sf"/>
</dbReference>
<keyword evidence="1" id="KW-0479">Metal-binding</keyword>
<feature type="transmembrane region" description="Helical" evidence="6">
    <location>
        <begin position="602"/>
        <end position="621"/>
    </location>
</feature>
<dbReference type="GO" id="GO:0000981">
    <property type="term" value="F:DNA-binding transcription factor activity, RNA polymerase II-specific"/>
    <property type="evidence" value="ECO:0007669"/>
    <property type="project" value="InterPro"/>
</dbReference>
<protein>
    <recommendedName>
        <fullName evidence="7">Zn(2)-C6 fungal-type domain-containing protein</fullName>
    </recommendedName>
</protein>
<dbReference type="InterPro" id="IPR001138">
    <property type="entry name" value="Zn2Cys6_DnaBD"/>
</dbReference>
<feature type="region of interest" description="Disordered" evidence="5">
    <location>
        <begin position="693"/>
        <end position="743"/>
    </location>
</feature>
<evidence type="ECO:0000256" key="2">
    <source>
        <dbReference type="ARBA" id="ARBA00023015"/>
    </source>
</evidence>
<dbReference type="GO" id="GO:0000978">
    <property type="term" value="F:RNA polymerase II cis-regulatory region sequence-specific DNA binding"/>
    <property type="evidence" value="ECO:0007669"/>
    <property type="project" value="TreeGrafter"/>
</dbReference>
<dbReference type="InterPro" id="IPR007219">
    <property type="entry name" value="XnlR_reg_dom"/>
</dbReference>
<keyword evidence="6" id="KW-0472">Membrane</keyword>
<keyword evidence="9" id="KW-1185">Reference proteome</keyword>
<dbReference type="Pfam" id="PF00172">
    <property type="entry name" value="Zn_clus"/>
    <property type="match status" value="1"/>
</dbReference>
<keyword evidence="2" id="KW-0805">Transcription regulation</keyword>
<evidence type="ECO:0000256" key="6">
    <source>
        <dbReference type="SAM" id="Phobius"/>
    </source>
</evidence>
<dbReference type="GO" id="GO:0008270">
    <property type="term" value="F:zinc ion binding"/>
    <property type="evidence" value="ECO:0007669"/>
    <property type="project" value="InterPro"/>
</dbReference>
<dbReference type="PROSITE" id="PS00463">
    <property type="entry name" value="ZN2_CY6_FUNGAL_1"/>
    <property type="match status" value="1"/>
</dbReference>
<dbReference type="GO" id="GO:0006351">
    <property type="term" value="P:DNA-templated transcription"/>
    <property type="evidence" value="ECO:0007669"/>
    <property type="project" value="InterPro"/>
</dbReference>
<dbReference type="Proteomes" id="UP000319257">
    <property type="component" value="Unassembled WGS sequence"/>
</dbReference>
<feature type="region of interest" description="Disordered" evidence="5">
    <location>
        <begin position="92"/>
        <end position="196"/>
    </location>
</feature>
<dbReference type="InterPro" id="IPR051127">
    <property type="entry name" value="Fungal_SecMet_Regulators"/>
</dbReference>
<dbReference type="RefSeq" id="XP_030988755.1">
    <property type="nucleotide sequence ID" value="XM_031133716.1"/>
</dbReference>
<keyword evidence="3" id="KW-0804">Transcription</keyword>
<dbReference type="CDD" id="cd00067">
    <property type="entry name" value="GAL4"/>
    <property type="match status" value="1"/>
</dbReference>
<comment type="caution">
    <text evidence="8">The sequence shown here is derived from an EMBL/GenBank/DDBJ whole genome shotgun (WGS) entry which is preliminary data.</text>
</comment>
<accession>A0A507ALM4</accession>
<dbReference type="Pfam" id="PF04082">
    <property type="entry name" value="Fungal_trans"/>
    <property type="match status" value="1"/>
</dbReference>
<proteinExistence type="predicted"/>
<evidence type="ECO:0000256" key="3">
    <source>
        <dbReference type="ARBA" id="ARBA00023163"/>
    </source>
</evidence>
<organism evidence="8 9">
    <name type="scientific">Thyridium curvatum</name>
    <dbReference type="NCBI Taxonomy" id="1093900"/>
    <lineage>
        <taxon>Eukaryota</taxon>
        <taxon>Fungi</taxon>
        <taxon>Dikarya</taxon>
        <taxon>Ascomycota</taxon>
        <taxon>Pezizomycotina</taxon>
        <taxon>Sordariomycetes</taxon>
        <taxon>Sordariomycetidae</taxon>
        <taxon>Thyridiales</taxon>
        <taxon>Thyridiaceae</taxon>
        <taxon>Thyridium</taxon>
    </lineage>
</organism>
<evidence type="ECO:0000256" key="4">
    <source>
        <dbReference type="ARBA" id="ARBA00023242"/>
    </source>
</evidence>
<dbReference type="AlphaFoldDB" id="A0A507ALM4"/>
<keyword evidence="4" id="KW-0539">Nucleus</keyword>
<dbReference type="SMART" id="SM00906">
    <property type="entry name" value="Fungal_trans"/>
    <property type="match status" value="1"/>
</dbReference>
<keyword evidence="6" id="KW-0812">Transmembrane</keyword>
<dbReference type="GO" id="GO:0000435">
    <property type="term" value="P:positive regulation of transcription from RNA polymerase II promoter by galactose"/>
    <property type="evidence" value="ECO:0007669"/>
    <property type="project" value="TreeGrafter"/>
</dbReference>
<evidence type="ECO:0000313" key="9">
    <source>
        <dbReference type="Proteomes" id="UP000319257"/>
    </source>
</evidence>
<dbReference type="PROSITE" id="PS50048">
    <property type="entry name" value="ZN2_CY6_FUNGAL_2"/>
    <property type="match status" value="1"/>
</dbReference>
<dbReference type="SMART" id="SM00066">
    <property type="entry name" value="GAL4"/>
    <property type="match status" value="1"/>
</dbReference>
<dbReference type="STRING" id="1093900.A0A507ALM4"/>
<feature type="compositionally biased region" description="Low complexity" evidence="5">
    <location>
        <begin position="123"/>
        <end position="137"/>
    </location>
</feature>
<dbReference type="InParanoid" id="A0A507ALM4"/>
<feature type="region of interest" description="Disordered" evidence="5">
    <location>
        <begin position="241"/>
        <end position="265"/>
    </location>
</feature>
<dbReference type="OrthoDB" id="2351791at2759"/>
<feature type="domain" description="Zn(2)-C6 fungal-type" evidence="7">
    <location>
        <begin position="61"/>
        <end position="92"/>
    </location>
</feature>
<dbReference type="SUPFAM" id="SSF57701">
    <property type="entry name" value="Zn2/Cys6 DNA-binding domain"/>
    <property type="match status" value="1"/>
</dbReference>
<gene>
    <name evidence="8" type="ORF">E0L32_011032</name>
</gene>
<dbReference type="PANTHER" id="PTHR47424">
    <property type="entry name" value="REGULATORY PROTEIN GAL4"/>
    <property type="match status" value="1"/>
</dbReference>
<sequence>MLKRPSLTPKCLAHDTARCHHRRTQCLGQLRAEDRIHPPGQPMDLAAEEPPHPVRARVANACDACKARKVKCDGKSPCSFCVRRQRGHACHYSPPVQRRRRRPRIGHSAGASPFYPHPERINSHSSSSLRSHPPSSSGANSAFGSPRLRGPPTNPAARHHADSGSPGPGQDDDVDDDGSTVAAQPEEHDEAEVPREARLVCDAQGKLIFIGDCAPLSFFQTVRQLVTSRVDPAAFAPQTSRFSILENAQPRHATPSSHSKFGPPAVDPSHVRPAVLAYLTATTGLVDLFVDNVHLAGDISVWIGPQSHRHDEVTTAIGYLVLAIGCQKTNEDAAQVYFEYARDRALVSLGGNLSVGTVQAFVLITLYMLTTSQINGAFLFFGIAVRAAYSIGVHRTEVNSRFGADIHRQRDRLWKSLRIVDLFLSTSMGRPPNTSDVDCTVPYRTLDGQGHEVYDVLNASVQIFLIIECVVLEVYSRRKISLQLTEGISRQLREWSARWLQQLKQAMALPPREENVAQINGACQTLASYYYGVMLVSRPFLMYELRQRLSEEEPATTPLGRAILVSGKLRLADACIDAASLMVDPVLNLIEQGIVTGHMPVLVSWLFACSLVLGVGLLGGFGRVLEKYARMTITALEHFAKSDTHAGQYALIGRSLLTTALQHLEKAELRERSRRTESSSQLFGLVPLEPEARDQGQAAASRRGVGAADGPSLGQGGMMENSGTGPKVGSVAGTPAPAHDPASAVAASPFADFSSALFSMSDSPFPRTPDLSFLSGTFEADGADQATMGALNLFPLLDGEGHIDLAHYL</sequence>